<feature type="domain" description="HTH LytTR-type" evidence="1">
    <location>
        <begin position="41"/>
        <end position="145"/>
    </location>
</feature>
<dbReference type="AlphaFoldDB" id="A0A6M0H273"/>
<keyword evidence="3" id="KW-1185">Reference proteome</keyword>
<dbReference type="PANTHER" id="PTHR37299:SF1">
    <property type="entry name" value="STAGE 0 SPORULATION PROTEIN A HOMOLOG"/>
    <property type="match status" value="1"/>
</dbReference>
<evidence type="ECO:0000313" key="2">
    <source>
        <dbReference type="EMBL" id="NEU03722.1"/>
    </source>
</evidence>
<accession>A0A6M0H273</accession>
<name>A0A6M0H273_9CLOT</name>
<dbReference type="InterPro" id="IPR007492">
    <property type="entry name" value="LytTR_DNA-bd_dom"/>
</dbReference>
<dbReference type="InterPro" id="IPR046947">
    <property type="entry name" value="LytR-like"/>
</dbReference>
<evidence type="ECO:0000259" key="1">
    <source>
        <dbReference type="PROSITE" id="PS50930"/>
    </source>
</evidence>
<gene>
    <name evidence="2" type="ORF">G3M99_02390</name>
</gene>
<dbReference type="Gene3D" id="2.40.50.1020">
    <property type="entry name" value="LytTr DNA-binding domain"/>
    <property type="match status" value="1"/>
</dbReference>
<comment type="caution">
    <text evidence="2">The sequence shown here is derived from an EMBL/GenBank/DDBJ whole genome shotgun (WGS) entry which is preliminary data.</text>
</comment>
<dbReference type="RefSeq" id="WP_199869052.1">
    <property type="nucleotide sequence ID" value="NZ_JAAGPU010000002.1"/>
</dbReference>
<dbReference type="GO" id="GO:0003677">
    <property type="term" value="F:DNA binding"/>
    <property type="evidence" value="ECO:0007669"/>
    <property type="project" value="InterPro"/>
</dbReference>
<reference evidence="2 3" key="1">
    <citation type="submission" date="2020-02" db="EMBL/GenBank/DDBJ databases">
        <title>Genome assembly of a novel Clostridium senegalense strain.</title>
        <authorList>
            <person name="Gupta T.B."/>
            <person name="Jauregui R."/>
            <person name="Maclean P."/>
            <person name="Nawarathana A."/>
            <person name="Brightwell G."/>
        </authorList>
    </citation>
    <scope>NUCLEOTIDE SEQUENCE [LARGE SCALE GENOMIC DNA]</scope>
    <source>
        <strain evidence="2 3">AGRFS4</strain>
    </source>
</reference>
<dbReference type="GO" id="GO:0000156">
    <property type="term" value="F:phosphorelay response regulator activity"/>
    <property type="evidence" value="ECO:0007669"/>
    <property type="project" value="InterPro"/>
</dbReference>
<evidence type="ECO:0000313" key="3">
    <source>
        <dbReference type="Proteomes" id="UP000481872"/>
    </source>
</evidence>
<dbReference type="Pfam" id="PF04397">
    <property type="entry name" value="LytTR"/>
    <property type="match status" value="1"/>
</dbReference>
<dbReference type="SMART" id="SM00850">
    <property type="entry name" value="LytTR"/>
    <property type="match status" value="1"/>
</dbReference>
<proteinExistence type="predicted"/>
<protein>
    <submittedName>
        <fullName evidence="2">LytTR family transcriptional regulator</fullName>
    </submittedName>
</protein>
<dbReference type="EMBL" id="JAAGPU010000002">
    <property type="protein sequence ID" value="NEU03722.1"/>
    <property type="molecule type" value="Genomic_DNA"/>
</dbReference>
<sequence length="146" mass="17014">MKITVEHTDVEENEIILRCKSIDEEMLHILSLLKSRTQKLCVFKEKSELILLSPDSVFYCESVDEKVFVYTKEDVFQTGLNLAEIESSYSDVGFLRISKSIIINLHKIKSLKSYTSGRIEVYLKSNEKIIVSRHYAPILRQKLERK</sequence>
<dbReference type="PANTHER" id="PTHR37299">
    <property type="entry name" value="TRANSCRIPTIONAL REGULATOR-RELATED"/>
    <property type="match status" value="1"/>
</dbReference>
<dbReference type="Proteomes" id="UP000481872">
    <property type="component" value="Unassembled WGS sequence"/>
</dbReference>
<dbReference type="PROSITE" id="PS50930">
    <property type="entry name" value="HTH_LYTTR"/>
    <property type="match status" value="1"/>
</dbReference>
<organism evidence="2 3">
    <name type="scientific">Clostridium senegalense</name>
    <dbReference type="NCBI Taxonomy" id="1465809"/>
    <lineage>
        <taxon>Bacteria</taxon>
        <taxon>Bacillati</taxon>
        <taxon>Bacillota</taxon>
        <taxon>Clostridia</taxon>
        <taxon>Eubacteriales</taxon>
        <taxon>Clostridiaceae</taxon>
        <taxon>Clostridium</taxon>
    </lineage>
</organism>